<evidence type="ECO:0000313" key="1">
    <source>
        <dbReference type="EMBL" id="ACC98421.1"/>
    </source>
</evidence>
<evidence type="ECO:0000313" key="2">
    <source>
        <dbReference type="Proteomes" id="UP000001029"/>
    </source>
</evidence>
<dbReference type="STRING" id="445932.Emin_0866"/>
<dbReference type="EMBL" id="CP001055">
    <property type="protein sequence ID" value="ACC98421.1"/>
    <property type="molecule type" value="Genomic_DNA"/>
</dbReference>
<dbReference type="KEGG" id="emi:Emin_0866"/>
<keyword evidence="2" id="KW-1185">Reference proteome</keyword>
<proteinExistence type="predicted"/>
<sequence length="317" mass="37578">MKRIALLAGYHKKGLISDYVVYYAKELAKISDVYYFADSEMKSGELEKLAPYVKFAGAKRHENYDVGSWQQIINMLGWDAISQYDELILCNDSCFVPVHDLKPIFDKASAQQDCDFWAMGKGYDWDSKTWHLYGYFMVYKQKVTQNAVFRNAISGFKIDKSWENICPFSEFIWTQMFIEEGFKPKTAFDFKDNLGHSWRTYIKNGMPIFKIKIFTKFAFELNTESLAGWQKFLKENTDYDPKLIENHLKSINVPYKSSYYFFHSKNIKRAIRKIRRWFFYSNKKHGNDILRIFGIYIRNKNVDFDTTIYEDNSIPLL</sequence>
<dbReference type="HOGENOM" id="CLU_057123_0_0_0"/>
<dbReference type="AlphaFoldDB" id="B2KD25"/>
<gene>
    <name evidence="1" type="ordered locus">Emin_0866</name>
</gene>
<name>B2KD25_ELUMP</name>
<protein>
    <submittedName>
        <fullName evidence="1">Lipopolysaccharide biosynthesis protein-like protein</fullName>
    </submittedName>
</protein>
<dbReference type="InterPro" id="IPR007739">
    <property type="entry name" value="RgpF"/>
</dbReference>
<reference evidence="1 2" key="1">
    <citation type="journal article" date="2009" name="Appl. Environ. Microbiol.">
        <title>Genomic analysis of 'Elusimicrobium minutum,' the first cultivated representative of the phylum 'Elusimicrobia' (formerly termite group 1).</title>
        <authorList>
            <person name="Herlemann D.P.R."/>
            <person name="Geissinger O."/>
            <person name="Ikeda-Ohtsubo W."/>
            <person name="Kunin V."/>
            <person name="Sun H."/>
            <person name="Lapidus A."/>
            <person name="Hugenholtz P."/>
            <person name="Brune A."/>
        </authorList>
    </citation>
    <scope>NUCLEOTIDE SEQUENCE [LARGE SCALE GENOMIC DNA]</scope>
    <source>
        <strain evidence="1 2">Pei191</strain>
    </source>
</reference>
<dbReference type="RefSeq" id="WP_012415036.1">
    <property type="nucleotide sequence ID" value="NC_010644.1"/>
</dbReference>
<dbReference type="OrthoDB" id="9815339at2"/>
<organism evidence="1 2">
    <name type="scientific">Elusimicrobium minutum (strain Pei191)</name>
    <dbReference type="NCBI Taxonomy" id="445932"/>
    <lineage>
        <taxon>Bacteria</taxon>
        <taxon>Pseudomonadati</taxon>
        <taxon>Elusimicrobiota</taxon>
        <taxon>Elusimicrobia</taxon>
        <taxon>Elusimicrobiales</taxon>
        <taxon>Elusimicrobiaceae</taxon>
        <taxon>Elusimicrobium</taxon>
    </lineage>
</organism>
<accession>B2KD25</accession>
<dbReference type="Pfam" id="PF05045">
    <property type="entry name" value="RgpF"/>
    <property type="match status" value="1"/>
</dbReference>
<dbReference type="Proteomes" id="UP000001029">
    <property type="component" value="Chromosome"/>
</dbReference>